<evidence type="ECO:0000313" key="8">
    <source>
        <dbReference type="Proteomes" id="UP000036520"/>
    </source>
</evidence>
<evidence type="ECO:0000256" key="3">
    <source>
        <dbReference type="ARBA" id="ARBA00022692"/>
    </source>
</evidence>
<dbReference type="PANTHER" id="PTHR31885">
    <property type="entry name" value="GH04784P"/>
    <property type="match status" value="1"/>
</dbReference>
<gene>
    <name evidence="7" type="ORF">CA2015_1247</name>
</gene>
<evidence type="ECO:0000256" key="5">
    <source>
        <dbReference type="ARBA" id="ARBA00023136"/>
    </source>
</evidence>
<dbReference type="AlphaFoldDB" id="A0A0H4PC35"/>
<evidence type="ECO:0000256" key="4">
    <source>
        <dbReference type="ARBA" id="ARBA00022989"/>
    </source>
</evidence>
<comment type="similarity">
    <text evidence="2">Belongs to the TMEM86 family.</text>
</comment>
<dbReference type="GO" id="GO:0016787">
    <property type="term" value="F:hydrolase activity"/>
    <property type="evidence" value="ECO:0007669"/>
    <property type="project" value="TreeGrafter"/>
</dbReference>
<evidence type="ECO:0000256" key="6">
    <source>
        <dbReference type="SAM" id="Phobius"/>
    </source>
</evidence>
<sequence length="232" mass="26799">MRKKEILWLYVFLFAALADISMIINSETSYRYFTKPLIMIALLMYFLQSTRLIKDSLLRTAVSAALFCSFLGDVLLLNNNLFLFGLGAFFITHVGYTIAFKLTQNHSFNLLEVNFIKMFIYNLPLYIVAALIYFLIHSQLNELKIPVIIYIMAIVMMVTMARERYGRTNKTSFWQLFIGAILFFTSDSLLALDRFFYPIVDGDLLIMATYILGQLLIVMGIRSHLLQVKSSQ</sequence>
<feature type="transmembrane region" description="Helical" evidence="6">
    <location>
        <begin position="204"/>
        <end position="221"/>
    </location>
</feature>
<name>A0A0H4PC35_9BACT</name>
<keyword evidence="3 6" id="KW-0812">Transmembrane</keyword>
<accession>A0A0H4PC35</accession>
<evidence type="ECO:0000313" key="7">
    <source>
        <dbReference type="EMBL" id="AKP50695.1"/>
    </source>
</evidence>
<dbReference type="KEGG" id="camu:CA2015_1247"/>
<dbReference type="STRING" id="320787.CA2015_1247"/>
<keyword evidence="4 6" id="KW-1133">Transmembrane helix</keyword>
<dbReference type="OrthoDB" id="5651790at2"/>
<dbReference type="PANTHER" id="PTHR31885:SF6">
    <property type="entry name" value="GH04784P"/>
    <property type="match status" value="1"/>
</dbReference>
<comment type="subcellular location">
    <subcellularLocation>
        <location evidence="1">Membrane</location>
        <topology evidence="1">Multi-pass membrane protein</topology>
    </subcellularLocation>
</comment>
<keyword evidence="5 6" id="KW-0472">Membrane</keyword>
<dbReference type="GO" id="GO:0016020">
    <property type="term" value="C:membrane"/>
    <property type="evidence" value="ECO:0007669"/>
    <property type="project" value="UniProtKB-SubCell"/>
</dbReference>
<feature type="transmembrane region" description="Helical" evidence="6">
    <location>
        <begin position="173"/>
        <end position="192"/>
    </location>
</feature>
<feature type="transmembrane region" description="Helical" evidence="6">
    <location>
        <begin position="81"/>
        <end position="99"/>
    </location>
</feature>
<feature type="transmembrane region" description="Helical" evidence="6">
    <location>
        <begin position="56"/>
        <end position="75"/>
    </location>
</feature>
<dbReference type="InterPro" id="IPR012506">
    <property type="entry name" value="TMEM86B-like"/>
</dbReference>
<feature type="transmembrane region" description="Helical" evidence="6">
    <location>
        <begin position="30"/>
        <end position="47"/>
    </location>
</feature>
<dbReference type="Pfam" id="PF07947">
    <property type="entry name" value="YhhN"/>
    <property type="match status" value="1"/>
</dbReference>
<dbReference type="Proteomes" id="UP000036520">
    <property type="component" value="Chromosome"/>
</dbReference>
<evidence type="ECO:0000256" key="2">
    <source>
        <dbReference type="ARBA" id="ARBA00007375"/>
    </source>
</evidence>
<feature type="transmembrane region" description="Helical" evidence="6">
    <location>
        <begin position="143"/>
        <end position="161"/>
    </location>
</feature>
<evidence type="ECO:0000256" key="1">
    <source>
        <dbReference type="ARBA" id="ARBA00004141"/>
    </source>
</evidence>
<dbReference type="RefSeq" id="WP_048641116.1">
    <property type="nucleotide sequence ID" value="NZ_CP012040.1"/>
</dbReference>
<protein>
    <submittedName>
        <fullName evidence="7">YhhN family protein</fullName>
    </submittedName>
</protein>
<feature type="transmembrane region" description="Helical" evidence="6">
    <location>
        <begin position="119"/>
        <end position="137"/>
    </location>
</feature>
<reference evidence="7 8" key="1">
    <citation type="submission" date="2015-07" db="EMBL/GenBank/DDBJ databases">
        <authorList>
            <person name="Kim K.M."/>
        </authorList>
    </citation>
    <scope>NUCLEOTIDE SEQUENCE [LARGE SCALE GENOMIC DNA]</scope>
    <source>
        <strain evidence="7 8">KCTC 12363</strain>
    </source>
</reference>
<proteinExistence type="inferred from homology"/>
<feature type="transmembrane region" description="Helical" evidence="6">
    <location>
        <begin position="7"/>
        <end position="24"/>
    </location>
</feature>
<organism evidence="7 8">
    <name type="scientific">Cyclobacterium amurskyense</name>
    <dbReference type="NCBI Taxonomy" id="320787"/>
    <lineage>
        <taxon>Bacteria</taxon>
        <taxon>Pseudomonadati</taxon>
        <taxon>Bacteroidota</taxon>
        <taxon>Cytophagia</taxon>
        <taxon>Cytophagales</taxon>
        <taxon>Cyclobacteriaceae</taxon>
        <taxon>Cyclobacterium</taxon>
    </lineage>
</organism>
<keyword evidence="8" id="KW-1185">Reference proteome</keyword>
<dbReference type="EMBL" id="CP012040">
    <property type="protein sequence ID" value="AKP50695.1"/>
    <property type="molecule type" value="Genomic_DNA"/>
</dbReference>